<protein>
    <submittedName>
        <fullName evidence="2">Unannotated protein</fullName>
    </submittedName>
</protein>
<dbReference type="AlphaFoldDB" id="A0A6J5ZEU9"/>
<evidence type="ECO:0000256" key="1">
    <source>
        <dbReference type="SAM" id="MobiDB-lite"/>
    </source>
</evidence>
<dbReference type="EMBL" id="CAESAN010000037">
    <property type="protein sequence ID" value="CAB4341224.1"/>
    <property type="molecule type" value="Genomic_DNA"/>
</dbReference>
<feature type="region of interest" description="Disordered" evidence="1">
    <location>
        <begin position="58"/>
        <end position="83"/>
    </location>
</feature>
<name>A0A6J5ZEU9_9ZZZZ</name>
<accession>A0A6J5ZEU9</accession>
<evidence type="ECO:0000313" key="2">
    <source>
        <dbReference type="EMBL" id="CAB4341224.1"/>
    </source>
</evidence>
<reference evidence="2" key="1">
    <citation type="submission" date="2020-05" db="EMBL/GenBank/DDBJ databases">
        <authorList>
            <person name="Chiriac C."/>
            <person name="Salcher M."/>
            <person name="Ghai R."/>
            <person name="Kavagutti S V."/>
        </authorList>
    </citation>
    <scope>NUCLEOTIDE SEQUENCE</scope>
</reference>
<gene>
    <name evidence="2" type="ORF">UFOPK3547_00591</name>
</gene>
<proteinExistence type="predicted"/>
<sequence length="83" mass="9277">MRLDSINPGDVVRVSIRGRVFHALVRGSDPAGLQIEPIERGFTQRHVKARDVVEHWAKGGRPRGASARAVNPEQRSLDDLFDH</sequence>
<organism evidence="2">
    <name type="scientific">freshwater metagenome</name>
    <dbReference type="NCBI Taxonomy" id="449393"/>
    <lineage>
        <taxon>unclassified sequences</taxon>
        <taxon>metagenomes</taxon>
        <taxon>ecological metagenomes</taxon>
    </lineage>
</organism>